<evidence type="ECO:0000313" key="3">
    <source>
        <dbReference type="Proteomes" id="UP001480595"/>
    </source>
</evidence>
<name>A0ABR1W8N1_9PEZI</name>
<protein>
    <submittedName>
        <fullName evidence="2">Uncharacterized protein</fullName>
    </submittedName>
</protein>
<proteinExistence type="predicted"/>
<evidence type="ECO:0000313" key="2">
    <source>
        <dbReference type="EMBL" id="KAK8078891.1"/>
    </source>
</evidence>
<accession>A0ABR1W8N1</accession>
<gene>
    <name evidence="2" type="ORF">PG994_002698</name>
</gene>
<organism evidence="2 3">
    <name type="scientific">Apiospora phragmitis</name>
    <dbReference type="NCBI Taxonomy" id="2905665"/>
    <lineage>
        <taxon>Eukaryota</taxon>
        <taxon>Fungi</taxon>
        <taxon>Dikarya</taxon>
        <taxon>Ascomycota</taxon>
        <taxon>Pezizomycotina</taxon>
        <taxon>Sordariomycetes</taxon>
        <taxon>Xylariomycetidae</taxon>
        <taxon>Amphisphaeriales</taxon>
        <taxon>Apiosporaceae</taxon>
        <taxon>Apiospora</taxon>
    </lineage>
</organism>
<dbReference type="RefSeq" id="XP_066719962.1">
    <property type="nucleotide sequence ID" value="XM_066854107.1"/>
</dbReference>
<dbReference type="EMBL" id="JAQQWL010000003">
    <property type="protein sequence ID" value="KAK8078891.1"/>
    <property type="molecule type" value="Genomic_DNA"/>
</dbReference>
<keyword evidence="1" id="KW-0175">Coiled coil</keyword>
<reference evidence="2 3" key="1">
    <citation type="submission" date="2023-01" db="EMBL/GenBank/DDBJ databases">
        <title>Analysis of 21 Apiospora genomes using comparative genomics revels a genus with tremendous synthesis potential of carbohydrate active enzymes and secondary metabolites.</title>
        <authorList>
            <person name="Sorensen T."/>
        </authorList>
    </citation>
    <scope>NUCLEOTIDE SEQUENCE [LARGE SCALE GENOMIC DNA]</scope>
    <source>
        <strain evidence="2 3">CBS 135458</strain>
    </source>
</reference>
<feature type="coiled-coil region" evidence="1">
    <location>
        <begin position="3"/>
        <end position="44"/>
    </location>
</feature>
<keyword evidence="3" id="KW-1185">Reference proteome</keyword>
<dbReference type="Proteomes" id="UP001480595">
    <property type="component" value="Unassembled WGS sequence"/>
</dbReference>
<dbReference type="GeneID" id="92087170"/>
<comment type="caution">
    <text evidence="2">The sequence shown here is derived from an EMBL/GenBank/DDBJ whole genome shotgun (WGS) entry which is preliminary data.</text>
</comment>
<sequence>MDAERLNWELNRAQQDAQLERQHRTRLEAELREKDQEAKRIRTQWRQTAVELNRLKVQERGPGGAEQMTDRDVVDRVELLRYEVRSFAFQHFDSPQLSEARIEAALGPLQRRVRLPPHKLRTYLVSSSRRHLIIRAFIWLVLVDYVFEGFEWAGGQAARAMRIMADTVYPHDGSSEEMRKYRRWLVGTSSLLPDARDTKQTTGDSRGRMAWFDGIVDMIYRPIEPLSRSPANQLWSQLSTMVHQFLDLDRLLAMQVAGYDWFMGSMEKVDMFSENSMTLDEGEQLEAEAPTVALVLAPGLEKYGKSTGKYYDHSMQLLKTEVSCRLVRRPRNETTENTRSPSKIRDLYDTFRPARW</sequence>
<evidence type="ECO:0000256" key="1">
    <source>
        <dbReference type="SAM" id="Coils"/>
    </source>
</evidence>